<dbReference type="InterPro" id="IPR003961">
    <property type="entry name" value="FN3_dom"/>
</dbReference>
<name>A0A450VM26_9GAMM</name>
<dbReference type="Gene3D" id="2.60.40.10">
    <property type="entry name" value="Immunoglobulins"/>
    <property type="match status" value="1"/>
</dbReference>
<dbReference type="EMBL" id="CAADEZ010000008">
    <property type="protein sequence ID" value="VFJ43429.1"/>
    <property type="molecule type" value="Genomic_DNA"/>
</dbReference>
<dbReference type="EMBL" id="CAADFA010000004">
    <property type="protein sequence ID" value="VFJ43869.1"/>
    <property type="molecule type" value="Genomic_DNA"/>
</dbReference>
<protein>
    <recommendedName>
        <fullName evidence="1">Fibronectin type-III domain-containing protein</fullName>
    </recommendedName>
</protein>
<evidence type="ECO:0000313" key="2">
    <source>
        <dbReference type="EMBL" id="VFJ43429.1"/>
    </source>
</evidence>
<dbReference type="AlphaFoldDB" id="A0A450VM26"/>
<evidence type="ECO:0000313" key="3">
    <source>
        <dbReference type="EMBL" id="VFJ43869.1"/>
    </source>
</evidence>
<dbReference type="InterPro" id="IPR013783">
    <property type="entry name" value="Ig-like_fold"/>
</dbReference>
<dbReference type="PROSITE" id="PS50853">
    <property type="entry name" value="FN3"/>
    <property type="match status" value="1"/>
</dbReference>
<organism evidence="4">
    <name type="scientific">Candidatus Kentrum sp. FM</name>
    <dbReference type="NCBI Taxonomy" id="2126340"/>
    <lineage>
        <taxon>Bacteria</taxon>
        <taxon>Pseudomonadati</taxon>
        <taxon>Pseudomonadota</taxon>
        <taxon>Gammaproteobacteria</taxon>
        <taxon>Candidatus Kentrum</taxon>
    </lineage>
</organism>
<proteinExistence type="predicted"/>
<accession>A0A450VM26</accession>
<dbReference type="EMBL" id="CAADFL010000004">
    <property type="protein sequence ID" value="VFK05757.1"/>
    <property type="molecule type" value="Genomic_DNA"/>
</dbReference>
<evidence type="ECO:0000259" key="1">
    <source>
        <dbReference type="PROSITE" id="PS50853"/>
    </source>
</evidence>
<gene>
    <name evidence="2" type="ORF">BECKFM1743A_GA0114220_1000817</name>
    <name evidence="4" type="ORF">BECKFM1743B_GA0114221_1000412</name>
    <name evidence="3" type="ORF">BECKFM1743C_GA0114222_1000419</name>
</gene>
<dbReference type="CDD" id="cd00063">
    <property type="entry name" value="FN3"/>
    <property type="match status" value="1"/>
</dbReference>
<dbReference type="SUPFAM" id="SSF49265">
    <property type="entry name" value="Fibronectin type III"/>
    <property type="match status" value="1"/>
</dbReference>
<reference evidence="4" key="1">
    <citation type="submission" date="2019-02" db="EMBL/GenBank/DDBJ databases">
        <authorList>
            <person name="Gruber-Vodicka R. H."/>
            <person name="Seah K. B. B."/>
        </authorList>
    </citation>
    <scope>NUCLEOTIDE SEQUENCE</scope>
    <source>
        <strain evidence="2">BECK_BZ163</strain>
        <strain evidence="4">BECK_BZ164</strain>
        <strain evidence="3">BECK_BZ165</strain>
    </source>
</reference>
<dbReference type="Pfam" id="PF00041">
    <property type="entry name" value="fn3"/>
    <property type="match status" value="1"/>
</dbReference>
<feature type="domain" description="Fibronectin type-III" evidence="1">
    <location>
        <begin position="115"/>
        <end position="203"/>
    </location>
</feature>
<sequence length="203" mass="21825">MATYPTEEAKILILAQEMSSGLEANSDIYPEPPVDIPGLDEALTAYIAARDAAVAAHSAAEQATATKRQALSTLNDRIKLNLRYAERVVRFDDAKLKAIGWGGPKEPTPLAAPGRTRDLRIREQETGRISLVWKKPADGGKVAAYKVVFRKRATESGWNNAGMAISTELTLTGQPQGEELEYGVAAMNKAGEGEMSNTVIAAL</sequence>
<dbReference type="InterPro" id="IPR036116">
    <property type="entry name" value="FN3_sf"/>
</dbReference>
<evidence type="ECO:0000313" key="4">
    <source>
        <dbReference type="EMBL" id="VFK05757.1"/>
    </source>
</evidence>